<comment type="caution">
    <text evidence="3">The sequence shown here is derived from an EMBL/GenBank/DDBJ whole genome shotgun (WGS) entry which is preliminary data.</text>
</comment>
<evidence type="ECO:0000313" key="3">
    <source>
        <dbReference type="EMBL" id="OLP91481.1"/>
    </source>
</evidence>
<name>A0A1Q9D8K6_SYMMI</name>
<keyword evidence="2" id="KW-1133">Transmembrane helix</keyword>
<feature type="transmembrane region" description="Helical" evidence="2">
    <location>
        <begin position="483"/>
        <end position="503"/>
    </location>
</feature>
<keyword evidence="4" id="KW-1185">Reference proteome</keyword>
<proteinExistence type="predicted"/>
<feature type="transmembrane region" description="Helical" evidence="2">
    <location>
        <begin position="289"/>
        <end position="307"/>
    </location>
</feature>
<feature type="transmembrane region" description="Helical" evidence="2">
    <location>
        <begin position="703"/>
        <end position="723"/>
    </location>
</feature>
<dbReference type="OrthoDB" id="275278at2759"/>
<dbReference type="EMBL" id="LSRX01000664">
    <property type="protein sequence ID" value="OLP91481.1"/>
    <property type="molecule type" value="Genomic_DNA"/>
</dbReference>
<feature type="transmembrane region" description="Helical" evidence="2">
    <location>
        <begin position="619"/>
        <end position="637"/>
    </location>
</feature>
<reference evidence="3 4" key="1">
    <citation type="submission" date="2016-02" db="EMBL/GenBank/DDBJ databases">
        <title>Genome analysis of coral dinoflagellate symbionts highlights evolutionary adaptations to a symbiotic lifestyle.</title>
        <authorList>
            <person name="Aranda M."/>
            <person name="Li Y."/>
            <person name="Liew Y.J."/>
            <person name="Baumgarten S."/>
            <person name="Simakov O."/>
            <person name="Wilson M."/>
            <person name="Piel J."/>
            <person name="Ashoor H."/>
            <person name="Bougouffa S."/>
            <person name="Bajic V.B."/>
            <person name="Ryu T."/>
            <person name="Ravasi T."/>
            <person name="Bayer T."/>
            <person name="Micklem G."/>
            <person name="Kim H."/>
            <person name="Bhak J."/>
            <person name="Lajeunesse T.C."/>
            <person name="Voolstra C.R."/>
        </authorList>
    </citation>
    <scope>NUCLEOTIDE SEQUENCE [LARGE SCALE GENOMIC DNA]</scope>
    <source>
        <strain evidence="3 4">CCMP2467</strain>
    </source>
</reference>
<organism evidence="3 4">
    <name type="scientific">Symbiodinium microadriaticum</name>
    <name type="common">Dinoflagellate</name>
    <name type="synonym">Zooxanthella microadriatica</name>
    <dbReference type="NCBI Taxonomy" id="2951"/>
    <lineage>
        <taxon>Eukaryota</taxon>
        <taxon>Sar</taxon>
        <taxon>Alveolata</taxon>
        <taxon>Dinophyceae</taxon>
        <taxon>Suessiales</taxon>
        <taxon>Symbiodiniaceae</taxon>
        <taxon>Symbiodinium</taxon>
    </lineage>
</organism>
<protein>
    <submittedName>
        <fullName evidence="3">Uncharacterized protein</fullName>
    </submittedName>
</protein>
<gene>
    <name evidence="3" type="ORF">AK812_SmicGene26816</name>
</gene>
<sequence>MNELSLSSMGIVRVPLSDPLRRPSPKPNGQIPLCLNEIVEWGLISTTTDRNFVECGGLEHDCSTWEEIYDYEDEENADNAWNDPSKAKGSNDRTPANVLAIAQGANALEPRAEIRRLSFGRMPTALRSEIALSRRMNSRECPLYGYDLKTLATAFGLVDTDQKLERFPFGAKADAALQALRSPETFTKFVEYATLDAVGAADAGLPRSRVCVAAVWRDTQTKVLKGYRPEQLRRSLAFGLLAAYHSYVFLAAALSIVILSGNLILAWFISWFQEVRNRDGALDPGKVSLGYYLAVLLRCWLLIHLSAELLRCTIWLVEDCWEVQTFQTYRRICTGAAFLKMREAQPEPAVAKQLSCSDWAHGSSWQWWVDLLIQGMIYATIDLVPLVFAVPSLFRLDLVSFLSSLFATACSAGVVHVVILYAAWTLSDVVAKVVAWNALPISDISDIRPPPSPEVLPESQADEPPEDEDPLRPANFCALCGGVLHLGWVMILKALFFAALVVFAIQRDMADENPFWLVAALLLGVAFWHSIFAQGLELLAGRLEMTSSRSCLPCCGADEEAQTLSGEGDARFLCVPVQLAAKLQVWGAAHAGLSAAALAGQYELAVYALLLQLTLFGNFRWVEGAIFILLLILLLLFRRATLLRLGNWCAFFGLLESTFFVILAVAINAAYSGSAGGAVLVMALLLQCTLTRDELRAWRIWRAVTLGLHCSLVGVVALCMWSMQGGSGWTEAQPRGVSTYTTYPGAIFSGP</sequence>
<feature type="transmembrane region" description="Helical" evidence="2">
    <location>
        <begin position="673"/>
        <end position="691"/>
    </location>
</feature>
<keyword evidence="2" id="KW-0472">Membrane</keyword>
<feature type="transmembrane region" description="Helical" evidence="2">
    <location>
        <begin position="649"/>
        <end position="667"/>
    </location>
</feature>
<accession>A0A1Q9D8K6</accession>
<feature type="transmembrane region" description="Helical" evidence="2">
    <location>
        <begin position="515"/>
        <end position="536"/>
    </location>
</feature>
<feature type="transmembrane region" description="Helical" evidence="2">
    <location>
        <begin position="371"/>
        <end position="394"/>
    </location>
</feature>
<keyword evidence="2" id="KW-0812">Transmembrane</keyword>
<dbReference type="AlphaFoldDB" id="A0A1Q9D8K6"/>
<evidence type="ECO:0000256" key="1">
    <source>
        <dbReference type="SAM" id="MobiDB-lite"/>
    </source>
</evidence>
<feature type="compositionally biased region" description="Acidic residues" evidence="1">
    <location>
        <begin position="460"/>
        <end position="469"/>
    </location>
</feature>
<feature type="region of interest" description="Disordered" evidence="1">
    <location>
        <begin position="450"/>
        <end position="469"/>
    </location>
</feature>
<dbReference type="Proteomes" id="UP000186817">
    <property type="component" value="Unassembled WGS sequence"/>
</dbReference>
<feature type="transmembrane region" description="Helical" evidence="2">
    <location>
        <begin position="247"/>
        <end position="269"/>
    </location>
</feature>
<feature type="transmembrane region" description="Helical" evidence="2">
    <location>
        <begin position="401"/>
        <end position="424"/>
    </location>
</feature>
<evidence type="ECO:0000256" key="2">
    <source>
        <dbReference type="SAM" id="Phobius"/>
    </source>
</evidence>
<evidence type="ECO:0000313" key="4">
    <source>
        <dbReference type="Proteomes" id="UP000186817"/>
    </source>
</evidence>